<dbReference type="Pfam" id="PF00496">
    <property type="entry name" value="SBP_bac_5"/>
    <property type="match status" value="1"/>
</dbReference>
<organism evidence="5 6">
    <name type="scientific">Koleobacter methoxysyntrophicus</name>
    <dbReference type="NCBI Taxonomy" id="2751313"/>
    <lineage>
        <taxon>Bacteria</taxon>
        <taxon>Bacillati</taxon>
        <taxon>Bacillota</taxon>
        <taxon>Clostridia</taxon>
        <taxon>Koleobacterales</taxon>
        <taxon>Koleobacteraceae</taxon>
        <taxon>Koleobacter</taxon>
    </lineage>
</organism>
<dbReference type="InterPro" id="IPR039424">
    <property type="entry name" value="SBP_5"/>
</dbReference>
<dbReference type="Gene3D" id="3.10.105.10">
    <property type="entry name" value="Dipeptide-binding Protein, Domain 3"/>
    <property type="match status" value="1"/>
</dbReference>
<dbReference type="KEGG" id="kme:H0A61_01077"/>
<dbReference type="InterPro" id="IPR023765">
    <property type="entry name" value="SBP_5_CS"/>
</dbReference>
<protein>
    <submittedName>
        <fullName evidence="5">Glutathione-binding protein GsiB</fullName>
    </submittedName>
</protein>
<dbReference type="GO" id="GO:0043190">
    <property type="term" value="C:ATP-binding cassette (ABC) transporter complex"/>
    <property type="evidence" value="ECO:0007669"/>
    <property type="project" value="InterPro"/>
</dbReference>
<dbReference type="Gene3D" id="3.90.76.10">
    <property type="entry name" value="Dipeptide-binding Protein, Domain 1"/>
    <property type="match status" value="1"/>
</dbReference>
<dbReference type="PROSITE" id="PS51257">
    <property type="entry name" value="PROKAR_LIPOPROTEIN"/>
    <property type="match status" value="1"/>
</dbReference>
<proteinExistence type="inferred from homology"/>
<dbReference type="GO" id="GO:1904680">
    <property type="term" value="F:peptide transmembrane transporter activity"/>
    <property type="evidence" value="ECO:0007669"/>
    <property type="project" value="TreeGrafter"/>
</dbReference>
<accession>A0A8A0RLT2</accession>
<evidence type="ECO:0000313" key="6">
    <source>
        <dbReference type="Proteomes" id="UP000662904"/>
    </source>
</evidence>
<dbReference type="PANTHER" id="PTHR30290">
    <property type="entry name" value="PERIPLASMIC BINDING COMPONENT OF ABC TRANSPORTER"/>
    <property type="match status" value="1"/>
</dbReference>
<dbReference type="InterPro" id="IPR000914">
    <property type="entry name" value="SBP_5_dom"/>
</dbReference>
<name>A0A8A0RLT2_9FIRM</name>
<dbReference type="EMBL" id="CP059066">
    <property type="protein sequence ID" value="QSQ08734.1"/>
    <property type="molecule type" value="Genomic_DNA"/>
</dbReference>
<dbReference type="AlphaFoldDB" id="A0A8A0RLT2"/>
<evidence type="ECO:0000256" key="2">
    <source>
        <dbReference type="ARBA" id="ARBA00005695"/>
    </source>
</evidence>
<dbReference type="SUPFAM" id="SSF53850">
    <property type="entry name" value="Periplasmic binding protein-like II"/>
    <property type="match status" value="1"/>
</dbReference>
<keyword evidence="3" id="KW-0732">Signal</keyword>
<keyword evidence="6" id="KW-1185">Reference proteome</keyword>
<dbReference type="RefSeq" id="WP_206708938.1">
    <property type="nucleotide sequence ID" value="NZ_CP059066.1"/>
</dbReference>
<comment type="similarity">
    <text evidence="2">Belongs to the bacterial solute-binding protein 5 family.</text>
</comment>
<evidence type="ECO:0000256" key="3">
    <source>
        <dbReference type="ARBA" id="ARBA00022729"/>
    </source>
</evidence>
<gene>
    <name evidence="5" type="primary">gsiB</name>
    <name evidence="5" type="ORF">H0A61_01077</name>
</gene>
<dbReference type="GO" id="GO:0042597">
    <property type="term" value="C:periplasmic space"/>
    <property type="evidence" value="ECO:0007669"/>
    <property type="project" value="UniProtKB-ARBA"/>
</dbReference>
<reference evidence="5" key="1">
    <citation type="submission" date="2020-07" db="EMBL/GenBank/DDBJ databases">
        <title>Koleobacter methoxysyntrophicus gen. nov., sp. nov., a novel anaerobic bacterium isolated from deep subsurface oil field and proposal of Koleobacterales ord. nov. in the phylum Firmicutes.</title>
        <authorList>
            <person name="Sakamoto S."/>
            <person name="Tamaki H."/>
        </authorList>
    </citation>
    <scope>NUCLEOTIDE SEQUENCE</scope>
    <source>
        <strain evidence="5">NRmbB1</strain>
    </source>
</reference>
<dbReference type="PROSITE" id="PS01040">
    <property type="entry name" value="SBP_BACTERIAL_5"/>
    <property type="match status" value="1"/>
</dbReference>
<dbReference type="InterPro" id="IPR030678">
    <property type="entry name" value="Peptide/Ni-bd"/>
</dbReference>
<comment type="subcellular location">
    <subcellularLocation>
        <location evidence="1">Cell membrane</location>
        <topology evidence="1">Lipid-anchor</topology>
    </subcellularLocation>
</comment>
<evidence type="ECO:0000256" key="1">
    <source>
        <dbReference type="ARBA" id="ARBA00004193"/>
    </source>
</evidence>
<dbReference type="Gene3D" id="3.40.190.10">
    <property type="entry name" value="Periplasmic binding protein-like II"/>
    <property type="match status" value="1"/>
</dbReference>
<dbReference type="Proteomes" id="UP000662904">
    <property type="component" value="Chromosome"/>
</dbReference>
<feature type="domain" description="Solute-binding protein family 5" evidence="4">
    <location>
        <begin position="85"/>
        <end position="432"/>
    </location>
</feature>
<evidence type="ECO:0000313" key="5">
    <source>
        <dbReference type="EMBL" id="QSQ08734.1"/>
    </source>
</evidence>
<dbReference type="PIRSF" id="PIRSF002741">
    <property type="entry name" value="MppA"/>
    <property type="match status" value="1"/>
</dbReference>
<dbReference type="GO" id="GO:0015833">
    <property type="term" value="P:peptide transport"/>
    <property type="evidence" value="ECO:0007669"/>
    <property type="project" value="TreeGrafter"/>
</dbReference>
<sequence>MTRKTFKRIAVLLLIGMLAIGILGGCSEKTETGDSAAQGERPEKVLVIGYDRDAEILDTIKTAWYSDALIYIHDRLVSRDYNFSYKPGLAERWDVSEDGLTWTFYLRKGVKFHDGTDFTAEDVKWTIDTIKDPDTGSPFRGDLEAIKEVEVVDDYTVKVVLNYPFPNLLFNLSNTAAGIHPANAYEKYGDDYGKKIVIGTGPYKLEDWVRGDKIVLVKNEEYNWGPEWMSNRGPALIDKIVLRVIPDESSRIMEMEVGGIHILRNVPEAHIEKLENNPDVTVYKEPATKLGYLAYATDKKPFTDVRVRRAINHALNREEIIQFVFRGVGEEAYGYLPPALKDEYLEESKDLGYHYDPEKAKQLLAEAGYPNGFEATLSADNSSKSSKLAEIVQSQLRDVGINAKIQLYDSASYVAMLKEGKQELFIREYSWPNADILDWFLLSSQFPYPNHSRWVDDKTDEMIKYAATRPTWGERAEAYKEVQRYLIDQAVWAPMYIPKQIIAVRKEVKNFKYHPWMLQYNDGFDLDIK</sequence>
<evidence type="ECO:0000259" key="4">
    <source>
        <dbReference type="Pfam" id="PF00496"/>
    </source>
</evidence>